<name>A0A6A6Q2D3_9PEZI</name>
<dbReference type="SUPFAM" id="SSF53335">
    <property type="entry name" value="S-adenosyl-L-methionine-dependent methyltransferases"/>
    <property type="match status" value="1"/>
</dbReference>
<dbReference type="Gene3D" id="3.40.50.150">
    <property type="entry name" value="Vaccinia Virus protein VP39"/>
    <property type="match status" value="1"/>
</dbReference>
<dbReference type="OrthoDB" id="2013972at2759"/>
<dbReference type="RefSeq" id="XP_033593034.1">
    <property type="nucleotide sequence ID" value="XM_033732677.1"/>
</dbReference>
<dbReference type="GO" id="GO:0032259">
    <property type="term" value="P:methylation"/>
    <property type="evidence" value="ECO:0007669"/>
    <property type="project" value="UniProtKB-KW"/>
</dbReference>
<proteinExistence type="predicted"/>
<dbReference type="CDD" id="cd02440">
    <property type="entry name" value="AdoMet_MTases"/>
    <property type="match status" value="1"/>
</dbReference>
<dbReference type="EMBL" id="MU001632">
    <property type="protein sequence ID" value="KAF2486465.1"/>
    <property type="molecule type" value="Genomic_DNA"/>
</dbReference>
<sequence length="356" mass="40179">MASTPPLLLKTKAKVTATATLTTTKGNSLLPSPQLHVIFGLTAHSYGASETGSFISVLSSVRNGVRENGRLYPSYGKYEYGLPMDESELDRNQLQHHKFTLLLNHRLYLAPIPDSVLEQPGSRVLDMGTGNGVWAIDMADKFPHAEIIGNDIAAVQPSFVPPNCIFEIEDVEEDWPYPRQYFDFIHGREFLYAIRDWPRLISQAHNALRPGGWIQLASSYPLLRSDDDTLPPNSALLEITDSFIEISEKAGASVHALREWKHQLTDAGFINVADVVLKIPMNGWPKDDLLRQVGELEEWMLRDGMESLMLRGWTQVLHRPAEDLALYIALAKKELRDTSVHSYIFFHITYGQRPWS</sequence>
<keyword evidence="1" id="KW-0489">Methyltransferase</keyword>
<reference evidence="1" key="1">
    <citation type="journal article" date="2020" name="Stud. Mycol.">
        <title>101 Dothideomycetes genomes: a test case for predicting lifestyles and emergence of pathogens.</title>
        <authorList>
            <person name="Haridas S."/>
            <person name="Albert R."/>
            <person name="Binder M."/>
            <person name="Bloem J."/>
            <person name="Labutti K."/>
            <person name="Salamov A."/>
            <person name="Andreopoulos B."/>
            <person name="Baker S."/>
            <person name="Barry K."/>
            <person name="Bills G."/>
            <person name="Bluhm B."/>
            <person name="Cannon C."/>
            <person name="Castanera R."/>
            <person name="Culley D."/>
            <person name="Daum C."/>
            <person name="Ezra D."/>
            <person name="Gonzalez J."/>
            <person name="Henrissat B."/>
            <person name="Kuo A."/>
            <person name="Liang C."/>
            <person name="Lipzen A."/>
            <person name="Lutzoni F."/>
            <person name="Magnuson J."/>
            <person name="Mondo S."/>
            <person name="Nolan M."/>
            <person name="Ohm R."/>
            <person name="Pangilinan J."/>
            <person name="Park H.-J."/>
            <person name="Ramirez L."/>
            <person name="Alfaro M."/>
            <person name="Sun H."/>
            <person name="Tritt A."/>
            <person name="Yoshinaga Y."/>
            <person name="Zwiers L.-H."/>
            <person name="Turgeon B."/>
            <person name="Goodwin S."/>
            <person name="Spatafora J."/>
            <person name="Crous P."/>
            <person name="Grigoriev I."/>
        </authorList>
    </citation>
    <scope>NUCLEOTIDE SEQUENCE</scope>
    <source>
        <strain evidence="1">CBS 113389</strain>
    </source>
</reference>
<organism evidence="1 2">
    <name type="scientific">Neohortaea acidophila</name>
    <dbReference type="NCBI Taxonomy" id="245834"/>
    <lineage>
        <taxon>Eukaryota</taxon>
        <taxon>Fungi</taxon>
        <taxon>Dikarya</taxon>
        <taxon>Ascomycota</taxon>
        <taxon>Pezizomycotina</taxon>
        <taxon>Dothideomycetes</taxon>
        <taxon>Dothideomycetidae</taxon>
        <taxon>Mycosphaerellales</taxon>
        <taxon>Teratosphaeriaceae</taxon>
        <taxon>Neohortaea</taxon>
    </lineage>
</organism>
<dbReference type="AlphaFoldDB" id="A0A6A6Q2D3"/>
<keyword evidence="2" id="KW-1185">Reference proteome</keyword>
<dbReference type="InterPro" id="IPR029063">
    <property type="entry name" value="SAM-dependent_MTases_sf"/>
</dbReference>
<keyword evidence="1" id="KW-0808">Transferase</keyword>
<dbReference type="PANTHER" id="PTHR43591">
    <property type="entry name" value="METHYLTRANSFERASE"/>
    <property type="match status" value="1"/>
</dbReference>
<dbReference type="GeneID" id="54473679"/>
<dbReference type="Proteomes" id="UP000799767">
    <property type="component" value="Unassembled WGS sequence"/>
</dbReference>
<dbReference type="PANTHER" id="PTHR43591:SF31">
    <property type="entry name" value="LAEA-LIKE, PUTATIVE (AFU_ORTHOLOGUE AFUA_8G01930)-RELATED"/>
    <property type="match status" value="1"/>
</dbReference>
<protein>
    <submittedName>
        <fullName evidence="1">S-adenosyl-L-methionine-dependent methyltransferase</fullName>
    </submittedName>
</protein>
<accession>A0A6A6Q2D3</accession>
<evidence type="ECO:0000313" key="2">
    <source>
        <dbReference type="Proteomes" id="UP000799767"/>
    </source>
</evidence>
<dbReference type="GO" id="GO:0008168">
    <property type="term" value="F:methyltransferase activity"/>
    <property type="evidence" value="ECO:0007669"/>
    <property type="project" value="UniProtKB-KW"/>
</dbReference>
<gene>
    <name evidence="1" type="ORF">BDY17DRAFT_291561</name>
</gene>
<dbReference type="Pfam" id="PF13489">
    <property type="entry name" value="Methyltransf_23"/>
    <property type="match status" value="1"/>
</dbReference>
<evidence type="ECO:0000313" key="1">
    <source>
        <dbReference type="EMBL" id="KAF2486465.1"/>
    </source>
</evidence>